<comment type="similarity">
    <text evidence="2">Belongs to the binding-protein-dependent transport system permease family. FecCD subfamily.</text>
</comment>
<gene>
    <name evidence="9" type="ORF">SAMN04488056_10863</name>
</gene>
<evidence type="ECO:0000256" key="7">
    <source>
        <dbReference type="ARBA" id="ARBA00023136"/>
    </source>
</evidence>
<organism evidence="9 10">
    <name type="scientific">Cohaesibacter marisflavi</name>
    <dbReference type="NCBI Taxonomy" id="655353"/>
    <lineage>
        <taxon>Bacteria</taxon>
        <taxon>Pseudomonadati</taxon>
        <taxon>Pseudomonadota</taxon>
        <taxon>Alphaproteobacteria</taxon>
        <taxon>Hyphomicrobiales</taxon>
        <taxon>Cohaesibacteraceae</taxon>
    </lineage>
</organism>
<sequence length="328" mass="35220">MIKGWIFALAILGLGIVSSLFVGAIDLDAGRFLQTGEGLNLLLVSRIPRTLAVLLTGASLAVAGIIMQMIVSNRFVEPMTAGSGSTAALGLLLITFLMPQASIFLKMIAACVFSLLGTMVFLAMVRRLPAHQPLLVPLVGIAYGGVVSALVTFIAFQTDLLQYLQTWFNGEFSGILQGRYELLWLTGILMIVAYLVADQFAILGLGRNVSINLGLNYHQIVRLGLVIVSLISAVTVVTVGVIPFVGLVVPNIVSRWLGDNLRKTLPVTAMMGAGLVLLSDLIGRIVRHPFEIPAATIFGFVGAALFLWLLYFPPRRPSTAESQQEKSA</sequence>
<evidence type="ECO:0000256" key="2">
    <source>
        <dbReference type="ARBA" id="ARBA00007935"/>
    </source>
</evidence>
<dbReference type="CDD" id="cd06550">
    <property type="entry name" value="TM_ABC_iron-siderophores_like"/>
    <property type="match status" value="1"/>
</dbReference>
<evidence type="ECO:0000256" key="6">
    <source>
        <dbReference type="ARBA" id="ARBA00022989"/>
    </source>
</evidence>
<feature type="transmembrane region" description="Helical" evidence="8">
    <location>
        <begin position="103"/>
        <end position="122"/>
    </location>
</feature>
<feature type="transmembrane region" description="Helical" evidence="8">
    <location>
        <begin position="47"/>
        <end position="67"/>
    </location>
</feature>
<dbReference type="AlphaFoldDB" id="A0A1I5I6Y1"/>
<protein>
    <submittedName>
        <fullName evidence="9">Iron complex transport system permease protein</fullName>
    </submittedName>
</protein>
<dbReference type="PANTHER" id="PTHR30472:SF27">
    <property type="entry name" value="PETROBACTIN IMPORT SYSTEM PERMEASE PROTEIN YCLN"/>
    <property type="match status" value="1"/>
</dbReference>
<evidence type="ECO:0000256" key="3">
    <source>
        <dbReference type="ARBA" id="ARBA00022448"/>
    </source>
</evidence>
<feature type="transmembrane region" description="Helical" evidence="8">
    <location>
        <begin position="265"/>
        <end position="282"/>
    </location>
</feature>
<reference evidence="9 10" key="1">
    <citation type="submission" date="2016-10" db="EMBL/GenBank/DDBJ databases">
        <authorList>
            <person name="de Groot N.N."/>
        </authorList>
    </citation>
    <scope>NUCLEOTIDE SEQUENCE [LARGE SCALE GENOMIC DNA]</scope>
    <source>
        <strain evidence="9 10">CGMCC 1.9157</strain>
    </source>
</reference>
<feature type="transmembrane region" description="Helical" evidence="8">
    <location>
        <begin position="79"/>
        <end position="97"/>
    </location>
</feature>
<dbReference type="GO" id="GO:0033214">
    <property type="term" value="P:siderophore-iron import into cell"/>
    <property type="evidence" value="ECO:0007669"/>
    <property type="project" value="TreeGrafter"/>
</dbReference>
<feature type="transmembrane region" description="Helical" evidence="8">
    <location>
        <begin position="134"/>
        <end position="156"/>
    </location>
</feature>
<keyword evidence="6 8" id="KW-1133">Transmembrane helix</keyword>
<feature type="transmembrane region" description="Helical" evidence="8">
    <location>
        <begin position="182"/>
        <end position="203"/>
    </location>
</feature>
<comment type="subcellular location">
    <subcellularLocation>
        <location evidence="1">Cell membrane</location>
        <topology evidence="1">Multi-pass membrane protein</topology>
    </subcellularLocation>
</comment>
<dbReference type="STRING" id="655353.SAMN04488056_10863"/>
<accession>A0A1I5I6Y1</accession>
<dbReference type="GO" id="GO:0022857">
    <property type="term" value="F:transmembrane transporter activity"/>
    <property type="evidence" value="ECO:0007669"/>
    <property type="project" value="InterPro"/>
</dbReference>
<feature type="transmembrane region" description="Helical" evidence="8">
    <location>
        <begin position="223"/>
        <end position="245"/>
    </location>
</feature>
<evidence type="ECO:0000256" key="1">
    <source>
        <dbReference type="ARBA" id="ARBA00004651"/>
    </source>
</evidence>
<evidence type="ECO:0000313" key="10">
    <source>
        <dbReference type="Proteomes" id="UP000199236"/>
    </source>
</evidence>
<dbReference type="SUPFAM" id="SSF81345">
    <property type="entry name" value="ABC transporter involved in vitamin B12 uptake, BtuC"/>
    <property type="match status" value="1"/>
</dbReference>
<evidence type="ECO:0000256" key="5">
    <source>
        <dbReference type="ARBA" id="ARBA00022692"/>
    </source>
</evidence>
<keyword evidence="5 8" id="KW-0812">Transmembrane</keyword>
<dbReference type="PANTHER" id="PTHR30472">
    <property type="entry name" value="FERRIC ENTEROBACTIN TRANSPORT SYSTEM PERMEASE PROTEIN"/>
    <property type="match status" value="1"/>
</dbReference>
<keyword evidence="3" id="KW-0813">Transport</keyword>
<dbReference type="OrthoDB" id="9811975at2"/>
<keyword evidence="4" id="KW-1003">Cell membrane</keyword>
<dbReference type="InterPro" id="IPR037294">
    <property type="entry name" value="ABC_BtuC-like"/>
</dbReference>
<dbReference type="Proteomes" id="UP000199236">
    <property type="component" value="Unassembled WGS sequence"/>
</dbReference>
<dbReference type="EMBL" id="FOVR01000008">
    <property type="protein sequence ID" value="SFO55876.1"/>
    <property type="molecule type" value="Genomic_DNA"/>
</dbReference>
<keyword evidence="10" id="KW-1185">Reference proteome</keyword>
<keyword evidence="7 8" id="KW-0472">Membrane</keyword>
<dbReference type="Pfam" id="PF01032">
    <property type="entry name" value="FecCD"/>
    <property type="match status" value="1"/>
</dbReference>
<evidence type="ECO:0000256" key="8">
    <source>
        <dbReference type="SAM" id="Phobius"/>
    </source>
</evidence>
<name>A0A1I5I6Y1_9HYPH</name>
<dbReference type="InterPro" id="IPR000522">
    <property type="entry name" value="ABC_transptr_permease_BtuC"/>
</dbReference>
<proteinExistence type="inferred from homology"/>
<dbReference type="GO" id="GO:0005886">
    <property type="term" value="C:plasma membrane"/>
    <property type="evidence" value="ECO:0007669"/>
    <property type="project" value="UniProtKB-SubCell"/>
</dbReference>
<dbReference type="Gene3D" id="1.10.3470.10">
    <property type="entry name" value="ABC transporter involved in vitamin B12 uptake, BtuC"/>
    <property type="match status" value="1"/>
</dbReference>
<evidence type="ECO:0000256" key="4">
    <source>
        <dbReference type="ARBA" id="ARBA00022475"/>
    </source>
</evidence>
<feature type="transmembrane region" description="Helical" evidence="8">
    <location>
        <begin position="294"/>
        <end position="312"/>
    </location>
</feature>
<evidence type="ECO:0000313" key="9">
    <source>
        <dbReference type="EMBL" id="SFO55876.1"/>
    </source>
</evidence>